<dbReference type="RefSeq" id="WP_184866118.1">
    <property type="nucleotide sequence ID" value="NZ_BAAAWY010000029.1"/>
</dbReference>
<keyword evidence="3" id="KW-1185">Reference proteome</keyword>
<sequence length="398" mass="44440">MLRSFRVANHRSIRDEQELLLLPAYQDNEPAVPVAAVYGANASGKSNLVDALAFMAMAVRHSFGRWSPDGGVPRRPFKLDPEAGADPSAFVVDVLLDGVPHTYGFLVDDSRVLSEWLYSYPEKRRRVMFEREGDKVKIGSTVQLAANKLEGLVGLMRPNALFLGLAVQSNVVQLYPVYRFFDDVLAFRPFGFRNDTRRLGDFLNLSPHNLERVTDLVRVADVGVRGMHVIEPSELDANDRLPRIAFTHAGSEAVLDFIEESEGTRSWVVLLPVVLTALDRGQTLVLDELDTSLHPKLTAQLVRLFQEPGTNPNHAQLIFTTHDTSLLGTMLGDEVLKRDQVWFVEKDGEGASKLYPLTDFHPRKGENTERRYLGGSYGAVPVLSERDFAEAVRTRNAS</sequence>
<gene>
    <name evidence="2" type="ORF">BJ998_005454</name>
</gene>
<dbReference type="Proteomes" id="UP000585638">
    <property type="component" value="Unassembled WGS sequence"/>
</dbReference>
<accession>A0A7W9KL41</accession>
<reference evidence="2 3" key="1">
    <citation type="submission" date="2020-08" db="EMBL/GenBank/DDBJ databases">
        <title>Sequencing the genomes of 1000 actinobacteria strains.</title>
        <authorList>
            <person name="Klenk H.-P."/>
        </authorList>
    </citation>
    <scope>NUCLEOTIDE SEQUENCE [LARGE SCALE GENOMIC DNA]</scope>
    <source>
        <strain evidence="2 3">DSM 43851</strain>
    </source>
</reference>
<dbReference type="GO" id="GO:0005524">
    <property type="term" value="F:ATP binding"/>
    <property type="evidence" value="ECO:0007669"/>
    <property type="project" value="InterPro"/>
</dbReference>
<evidence type="ECO:0000259" key="1">
    <source>
        <dbReference type="Pfam" id="PF13304"/>
    </source>
</evidence>
<name>A0A7W9KL41_9PSEU</name>
<dbReference type="Pfam" id="PF13304">
    <property type="entry name" value="AAA_21"/>
    <property type="match status" value="1"/>
</dbReference>
<comment type="caution">
    <text evidence="2">The sequence shown here is derived from an EMBL/GenBank/DDBJ whole genome shotgun (WGS) entry which is preliminary data.</text>
</comment>
<dbReference type="Gene3D" id="3.40.50.300">
    <property type="entry name" value="P-loop containing nucleotide triphosphate hydrolases"/>
    <property type="match status" value="2"/>
</dbReference>
<dbReference type="SUPFAM" id="SSF52540">
    <property type="entry name" value="P-loop containing nucleoside triphosphate hydrolases"/>
    <property type="match status" value="1"/>
</dbReference>
<dbReference type="InterPro" id="IPR003959">
    <property type="entry name" value="ATPase_AAA_core"/>
</dbReference>
<dbReference type="PANTHER" id="PTHR40396">
    <property type="entry name" value="ATPASE-LIKE PROTEIN"/>
    <property type="match status" value="1"/>
</dbReference>
<dbReference type="AlphaFoldDB" id="A0A7W9KL41"/>
<proteinExistence type="predicted"/>
<dbReference type="GO" id="GO:0016887">
    <property type="term" value="F:ATP hydrolysis activity"/>
    <property type="evidence" value="ECO:0007669"/>
    <property type="project" value="InterPro"/>
</dbReference>
<evidence type="ECO:0000313" key="2">
    <source>
        <dbReference type="EMBL" id="MBB5894258.1"/>
    </source>
</evidence>
<feature type="domain" description="ATPase AAA-type core" evidence="1">
    <location>
        <begin position="34"/>
        <end position="327"/>
    </location>
</feature>
<organism evidence="2 3">
    <name type="scientific">Kutzneria kofuensis</name>
    <dbReference type="NCBI Taxonomy" id="103725"/>
    <lineage>
        <taxon>Bacteria</taxon>
        <taxon>Bacillati</taxon>
        <taxon>Actinomycetota</taxon>
        <taxon>Actinomycetes</taxon>
        <taxon>Pseudonocardiales</taxon>
        <taxon>Pseudonocardiaceae</taxon>
        <taxon>Kutzneria</taxon>
    </lineage>
</organism>
<dbReference type="InterPro" id="IPR027417">
    <property type="entry name" value="P-loop_NTPase"/>
</dbReference>
<dbReference type="EMBL" id="JACHIR010000001">
    <property type="protein sequence ID" value="MBB5894258.1"/>
    <property type="molecule type" value="Genomic_DNA"/>
</dbReference>
<evidence type="ECO:0000313" key="3">
    <source>
        <dbReference type="Proteomes" id="UP000585638"/>
    </source>
</evidence>
<dbReference type="PANTHER" id="PTHR40396:SF1">
    <property type="entry name" value="ATPASE AAA-TYPE CORE DOMAIN-CONTAINING PROTEIN"/>
    <property type="match status" value="1"/>
</dbReference>
<protein>
    <recommendedName>
        <fullName evidence="1">ATPase AAA-type core domain-containing protein</fullName>
    </recommendedName>
</protein>